<evidence type="ECO:0000313" key="7">
    <source>
        <dbReference type="RefSeq" id="XP_048141428.1"/>
    </source>
</evidence>
<protein>
    <recommendedName>
        <fullName evidence="5">Short-chain dehydrogenase/reductase</fullName>
        <ecNumber evidence="5">1.1.1.-</ecNumber>
    </recommendedName>
</protein>
<dbReference type="EC" id="1.1.1.-" evidence="5"/>
<dbReference type="SUPFAM" id="SSF51735">
    <property type="entry name" value="NAD(P)-binding Rossmann-fold domains"/>
    <property type="match status" value="1"/>
</dbReference>
<evidence type="ECO:0000256" key="1">
    <source>
        <dbReference type="ARBA" id="ARBA00006484"/>
    </source>
</evidence>
<keyword evidence="3 5" id="KW-0560">Oxidoreductase</keyword>
<keyword evidence="2 5" id="KW-0521">NADP</keyword>
<proteinExistence type="inferred from homology"/>
<dbReference type="PANTHER" id="PTHR43490:SF98">
    <property type="entry name" value="OS02G0640600 PROTEIN"/>
    <property type="match status" value="1"/>
</dbReference>
<dbReference type="PRINTS" id="PR00080">
    <property type="entry name" value="SDRFAMILY"/>
</dbReference>
<reference evidence="7" key="1">
    <citation type="submission" date="2025-08" db="UniProtKB">
        <authorList>
            <consortium name="RefSeq"/>
        </authorList>
    </citation>
    <scope>IDENTIFICATION</scope>
    <source>
        <tissue evidence="7">Leaf</tissue>
    </source>
</reference>
<dbReference type="Gene3D" id="3.40.50.720">
    <property type="entry name" value="NAD(P)-binding Rossmann-like Domain"/>
    <property type="match status" value="1"/>
</dbReference>
<name>A0ABM3HXV5_9MYRT</name>
<accession>A0ABM3HXV5</accession>
<dbReference type="RefSeq" id="XP_048141428.1">
    <property type="nucleotide sequence ID" value="XM_048285471.1"/>
</dbReference>
<evidence type="ECO:0000256" key="4">
    <source>
        <dbReference type="RuleBase" id="RU000363"/>
    </source>
</evidence>
<evidence type="ECO:0000256" key="3">
    <source>
        <dbReference type="ARBA" id="ARBA00023002"/>
    </source>
</evidence>
<sequence>MALPLCWNRKLRASHAFYLFVHTVLQKPLLIPPISDLLRYAVVTGANKGIGFEICRQLASNGIVVVLTSRDEKRGLEAIHKLKDSGLSDYLVFHQLDVSDPSSILALANFVKTQFGKLDILVNNAGVTGAIIDGDALRASGFGKEGAQVNWSEIMTQPYEVAEACIETNYYGAKRMVEAHIDLLQLSDSPRIVNVSSSMGKLERMSNEWARGILSDPENITEEKVEGIMKAFLADSKNGSSKAKGWPAFMPAYSISKAAMNAYTRILTKKYPSIAVNCVCPGFVKTDINFNTGILPVEEGAESPVKLALLPKGGPSGCFFVRKEESEF</sequence>
<evidence type="ECO:0000256" key="2">
    <source>
        <dbReference type="ARBA" id="ARBA00022857"/>
    </source>
</evidence>
<comment type="similarity">
    <text evidence="1 4">Belongs to the short-chain dehydrogenases/reductases (SDR) family.</text>
</comment>
<dbReference type="InterPro" id="IPR045313">
    <property type="entry name" value="CBR1-like"/>
</dbReference>
<keyword evidence="6" id="KW-1185">Reference proteome</keyword>
<dbReference type="PRINTS" id="PR00081">
    <property type="entry name" value="GDHRDH"/>
</dbReference>
<dbReference type="Pfam" id="PF00106">
    <property type="entry name" value="adh_short"/>
    <property type="match status" value="2"/>
</dbReference>
<dbReference type="InterPro" id="IPR002347">
    <property type="entry name" value="SDR_fam"/>
</dbReference>
<dbReference type="InterPro" id="IPR036291">
    <property type="entry name" value="NAD(P)-bd_dom_sf"/>
</dbReference>
<dbReference type="GeneID" id="115733687"/>
<gene>
    <name evidence="7" type="primary">LOC115733687</name>
</gene>
<evidence type="ECO:0000313" key="6">
    <source>
        <dbReference type="Proteomes" id="UP000827889"/>
    </source>
</evidence>
<dbReference type="PANTHER" id="PTHR43490">
    <property type="entry name" value="(+)-NEOMENTHOL DEHYDROGENASE"/>
    <property type="match status" value="1"/>
</dbReference>
<evidence type="ECO:0000256" key="5">
    <source>
        <dbReference type="RuleBase" id="RU369024"/>
    </source>
</evidence>
<dbReference type="CDD" id="cd05324">
    <property type="entry name" value="carb_red_PTCR-like_SDR_c"/>
    <property type="match status" value="1"/>
</dbReference>
<organism evidence="6 7">
    <name type="scientific">Rhodamnia argentea</name>
    <dbReference type="NCBI Taxonomy" id="178133"/>
    <lineage>
        <taxon>Eukaryota</taxon>
        <taxon>Viridiplantae</taxon>
        <taxon>Streptophyta</taxon>
        <taxon>Embryophyta</taxon>
        <taxon>Tracheophyta</taxon>
        <taxon>Spermatophyta</taxon>
        <taxon>Magnoliopsida</taxon>
        <taxon>eudicotyledons</taxon>
        <taxon>Gunneridae</taxon>
        <taxon>Pentapetalae</taxon>
        <taxon>rosids</taxon>
        <taxon>malvids</taxon>
        <taxon>Myrtales</taxon>
        <taxon>Myrtaceae</taxon>
        <taxon>Myrtoideae</taxon>
        <taxon>Myrteae</taxon>
        <taxon>Australasian group</taxon>
        <taxon>Rhodamnia</taxon>
    </lineage>
</organism>
<dbReference type="Proteomes" id="UP000827889">
    <property type="component" value="Chromosome 9"/>
</dbReference>